<name>A0A6C0JB00_9ZZZZ</name>
<feature type="compositionally biased region" description="Low complexity" evidence="1">
    <location>
        <begin position="104"/>
        <end position="144"/>
    </location>
</feature>
<feature type="compositionally biased region" description="Polar residues" evidence="1">
    <location>
        <begin position="202"/>
        <end position="213"/>
    </location>
</feature>
<evidence type="ECO:0000256" key="1">
    <source>
        <dbReference type="SAM" id="MobiDB-lite"/>
    </source>
</evidence>
<proteinExistence type="predicted"/>
<accession>A0A6C0JB00</accession>
<reference evidence="3" key="1">
    <citation type="journal article" date="2020" name="Nature">
        <title>Giant virus diversity and host interactions through global metagenomics.</title>
        <authorList>
            <person name="Schulz F."/>
            <person name="Roux S."/>
            <person name="Paez-Espino D."/>
            <person name="Jungbluth S."/>
            <person name="Walsh D.A."/>
            <person name="Denef V.J."/>
            <person name="McMahon K.D."/>
            <person name="Konstantinidis K.T."/>
            <person name="Eloe-Fadrosh E.A."/>
            <person name="Kyrpides N.C."/>
            <person name="Woyke T."/>
        </authorList>
    </citation>
    <scope>NUCLEOTIDE SEQUENCE</scope>
    <source>
        <strain evidence="3">GVMAG-M-3300025890-48</strain>
    </source>
</reference>
<keyword evidence="2" id="KW-1133">Transmembrane helix</keyword>
<dbReference type="EMBL" id="MN740368">
    <property type="protein sequence ID" value="QHU03005.1"/>
    <property type="molecule type" value="Genomic_DNA"/>
</dbReference>
<feature type="region of interest" description="Disordered" evidence="1">
    <location>
        <begin position="86"/>
        <end position="213"/>
    </location>
</feature>
<feature type="compositionally biased region" description="Low complexity" evidence="1">
    <location>
        <begin position="176"/>
        <end position="201"/>
    </location>
</feature>
<feature type="compositionally biased region" description="Polar residues" evidence="1">
    <location>
        <begin position="86"/>
        <end position="96"/>
    </location>
</feature>
<dbReference type="AlphaFoldDB" id="A0A6C0JB00"/>
<sequence length="378" mass="40919">MRLLLFLFMLISSGMVNVTKSREVCNNIWSLENNINGDVAYSATLKLCTMSFENVQCSMEHNETNNASNITNKSLDIFSPSPSNFLNNASSPSLHDSPSPAGYDTPSPSLDSTPSSDIDSSQPSSSNDLSSPSSNSAFAPSSTDYVAEPSSSDDTSSDVAEPSSSDDTSSDVAEPSSSDDTTDSSQTTVPDNNNNIVDNNNLRGSSPSSSDTLIENDNADVVAKDFKNDDDNTAVTVIIIVSSLVGVIGLIVVVILAMKKYDVKMSDIKDKTDSIKKRLPSRETIQNIAKKASYIIRRGDNNNSDGSTKDIENPTQDKPYPNQPPLPSTRTPSMLPPRPPRKPSLKRNIRESKNKSLPNMIIRESKLKPSNKENLMVI</sequence>
<evidence type="ECO:0000313" key="3">
    <source>
        <dbReference type="EMBL" id="QHU03005.1"/>
    </source>
</evidence>
<feature type="compositionally biased region" description="Polar residues" evidence="1">
    <location>
        <begin position="149"/>
        <end position="171"/>
    </location>
</feature>
<feature type="region of interest" description="Disordered" evidence="1">
    <location>
        <begin position="295"/>
        <end position="360"/>
    </location>
</feature>
<organism evidence="3">
    <name type="scientific">viral metagenome</name>
    <dbReference type="NCBI Taxonomy" id="1070528"/>
    <lineage>
        <taxon>unclassified sequences</taxon>
        <taxon>metagenomes</taxon>
        <taxon>organismal metagenomes</taxon>
    </lineage>
</organism>
<keyword evidence="2" id="KW-0812">Transmembrane</keyword>
<feature type="transmembrane region" description="Helical" evidence="2">
    <location>
        <begin position="234"/>
        <end position="258"/>
    </location>
</feature>
<protein>
    <submittedName>
        <fullName evidence="3">Uncharacterized protein</fullName>
    </submittedName>
</protein>
<keyword evidence="2" id="KW-0472">Membrane</keyword>
<evidence type="ECO:0000256" key="2">
    <source>
        <dbReference type="SAM" id="Phobius"/>
    </source>
</evidence>